<dbReference type="EMBL" id="WSZM01000606">
    <property type="protein sequence ID" value="KAF4030952.1"/>
    <property type="molecule type" value="Genomic_DNA"/>
</dbReference>
<reference evidence="1" key="1">
    <citation type="submission" date="2020-04" db="EMBL/GenBank/DDBJ databases">
        <title>Hybrid Assembly of Korean Phytophthora infestans isolates.</title>
        <authorList>
            <person name="Prokchorchik M."/>
            <person name="Lee Y."/>
            <person name="Seo J."/>
            <person name="Cho J.-H."/>
            <person name="Park Y.-E."/>
            <person name="Jang D.-C."/>
            <person name="Im J.-S."/>
            <person name="Choi J.-G."/>
            <person name="Park H.-J."/>
            <person name="Lee G.-B."/>
            <person name="Lee Y.-G."/>
            <person name="Hong S.-Y."/>
            <person name="Cho K."/>
            <person name="Sohn K.H."/>
        </authorList>
    </citation>
    <scope>NUCLEOTIDE SEQUENCE</scope>
    <source>
        <strain evidence="1">KR_1_A1</strain>
    </source>
</reference>
<dbReference type="Pfam" id="PF13432">
    <property type="entry name" value="TPR_16"/>
    <property type="match status" value="1"/>
</dbReference>
<dbReference type="InterPro" id="IPR011990">
    <property type="entry name" value="TPR-like_helical_dom_sf"/>
</dbReference>
<dbReference type="SUPFAM" id="SSF48452">
    <property type="entry name" value="TPR-like"/>
    <property type="match status" value="1"/>
</dbReference>
<evidence type="ECO:0000313" key="1">
    <source>
        <dbReference type="EMBL" id="KAF4030952.1"/>
    </source>
</evidence>
<gene>
    <name evidence="1" type="ORF">GN244_ATG17224</name>
</gene>
<dbReference type="Gene3D" id="1.25.40.10">
    <property type="entry name" value="Tetratricopeptide repeat domain"/>
    <property type="match status" value="2"/>
</dbReference>
<dbReference type="AlphaFoldDB" id="A0A833W6R6"/>
<proteinExistence type="predicted"/>
<sequence length="833" mass="93851">MRLYVHYEPSDEALAWTKRLNLPPVDEASACPSVRSVLRCFFTAYNAKFRSKLPPEPENVDVYVEYHKNAASRRLLQSLDVSVAQIGSSGGCTDKILLRSGKTCDFELVVVPKEPQRKVLGPEPPQALRTKIKCLPRSESSEEDDRDPKLRRVLELAATYMKQRKFRAARDIYTDVVMEKHPLNAEALVALGEILMANGKHEEAVENYFLKCWKAHGGDTCAWKAHAKVAFTAGLRLAECYVELGTLNEAVRVLDEVQTFLRWNSVTNSGESKRKVFFPDADERLLMEEQMDVLKARALYDTKSFENQETAISLIMHLLPDLTAPTLNLDALLLYAGMAHDRGKKSEALSMALRVLVGKSNDRAVKRTFVSFLKDSGWMERLKSAVPPCGPSAAAAYAFIATILKDFGAVEKAILCFQLAQDSDPLNASYALNHAHALEACCRYTEAFHVLTTFFRKNCTLNIGTGGDETPKLMAGSFVEILDRAKAWEGEHNSKQAADMPNNIKEGRWRVEWISGDEGYAKVTPPASESKLPMGNVKVAPLNLQTVQANKKTSATLSDAELDLLACFFTIVKILFINDRLLVLPALIRVLEPLRLGRELHRTTIRNEQAYYACIAQLLSVEKALVMSPPASPDASIDAIYVCGDSHTLATAWREINVEDRSILLRPALVTGLKHWHLRKESTFYPKLNFWRVLANIPNRSRVIFLFGEIDCRVGILEAVEKCKYETIEEGMKHTIDIFMDVLSDVVEKYAFDVYIHPVVPVLDETRLLVIQYNKLFEKRVVKSSICKWLDFFDELVCEDPPKLRPNFRLDGTHMHPSYLSTLAAAFKRTESR</sequence>
<accession>A0A833W6R6</accession>
<comment type="caution">
    <text evidence="1">The sequence shown here is derived from an EMBL/GenBank/DDBJ whole genome shotgun (WGS) entry which is preliminary data.</text>
</comment>
<name>A0A833W6R6_PHYIN</name>
<dbReference type="Proteomes" id="UP000602510">
    <property type="component" value="Unassembled WGS sequence"/>
</dbReference>
<evidence type="ECO:0000313" key="2">
    <source>
        <dbReference type="Proteomes" id="UP000602510"/>
    </source>
</evidence>
<organism evidence="1 2">
    <name type="scientific">Phytophthora infestans</name>
    <name type="common">Potato late blight agent</name>
    <name type="synonym">Botrytis infestans</name>
    <dbReference type="NCBI Taxonomy" id="4787"/>
    <lineage>
        <taxon>Eukaryota</taxon>
        <taxon>Sar</taxon>
        <taxon>Stramenopiles</taxon>
        <taxon>Oomycota</taxon>
        <taxon>Peronosporomycetes</taxon>
        <taxon>Peronosporales</taxon>
        <taxon>Peronosporaceae</taxon>
        <taxon>Phytophthora</taxon>
    </lineage>
</organism>
<protein>
    <submittedName>
        <fullName evidence="1">Tetratricopeptide repeat</fullName>
    </submittedName>
</protein>
<keyword evidence="2" id="KW-1185">Reference proteome</keyword>